<dbReference type="Pfam" id="PF00773">
    <property type="entry name" value="RNB"/>
    <property type="match status" value="1"/>
</dbReference>
<evidence type="ECO:0000256" key="12">
    <source>
        <dbReference type="ARBA" id="ARBA00023242"/>
    </source>
</evidence>
<dbReference type="Gene3D" id="2.40.50.690">
    <property type="match status" value="1"/>
</dbReference>
<dbReference type="GO" id="GO:0000175">
    <property type="term" value="F:3'-5'-RNA exonuclease activity"/>
    <property type="evidence" value="ECO:0007669"/>
    <property type="project" value="TreeGrafter"/>
</dbReference>
<dbReference type="InParanoid" id="T0RI00"/>
<accession>T0RI00</accession>
<protein>
    <recommendedName>
        <fullName evidence="4">DIS3-like exonuclease 1</fullName>
    </recommendedName>
    <alternativeName>
        <fullName evidence="13">Ribosomal RNA-processing protein 44</fullName>
    </alternativeName>
</protein>
<evidence type="ECO:0000256" key="3">
    <source>
        <dbReference type="ARBA" id="ARBA00005785"/>
    </source>
</evidence>
<evidence type="ECO:0000256" key="8">
    <source>
        <dbReference type="ARBA" id="ARBA00022835"/>
    </source>
</evidence>
<dbReference type="InterPro" id="IPR012340">
    <property type="entry name" value="NA-bd_OB-fold"/>
</dbReference>
<name>T0RI00_SAPDV</name>
<dbReference type="InterPro" id="IPR001900">
    <property type="entry name" value="RNase_II/R"/>
</dbReference>
<dbReference type="InterPro" id="IPR041505">
    <property type="entry name" value="Dis3_CSD2"/>
</dbReference>
<evidence type="ECO:0000256" key="2">
    <source>
        <dbReference type="ARBA" id="ARBA00004123"/>
    </source>
</evidence>
<evidence type="ECO:0000313" key="17">
    <source>
        <dbReference type="Proteomes" id="UP000030762"/>
    </source>
</evidence>
<dbReference type="STRING" id="1156394.T0RI00"/>
<keyword evidence="10" id="KW-0460">Magnesium</keyword>
<keyword evidence="17" id="KW-1185">Reference proteome</keyword>
<comment type="cofactor">
    <cofactor evidence="1">
        <name>Mg(2+)</name>
        <dbReference type="ChEBI" id="CHEBI:18420"/>
    </cofactor>
</comment>
<dbReference type="PANTHER" id="PTHR23355">
    <property type="entry name" value="RIBONUCLEASE"/>
    <property type="match status" value="1"/>
</dbReference>
<keyword evidence="6" id="KW-0540">Nuclease</keyword>
<dbReference type="GO" id="GO:0006364">
    <property type="term" value="P:rRNA processing"/>
    <property type="evidence" value="ECO:0007669"/>
    <property type="project" value="UniProtKB-KW"/>
</dbReference>
<dbReference type="OMA" id="CSLHENR"/>
<evidence type="ECO:0000313" key="16">
    <source>
        <dbReference type="EMBL" id="EQC29452.1"/>
    </source>
</evidence>
<evidence type="ECO:0000259" key="15">
    <source>
        <dbReference type="SMART" id="SM00955"/>
    </source>
</evidence>
<keyword evidence="11" id="KW-0694">RNA-binding</keyword>
<dbReference type="InterPro" id="IPR050180">
    <property type="entry name" value="RNR_Ribonuclease"/>
</dbReference>
<evidence type="ECO:0000256" key="4">
    <source>
        <dbReference type="ARBA" id="ARBA00016366"/>
    </source>
</evidence>
<evidence type="ECO:0000256" key="6">
    <source>
        <dbReference type="ARBA" id="ARBA00022722"/>
    </source>
</evidence>
<dbReference type="SUPFAM" id="SSF50249">
    <property type="entry name" value="Nucleic acid-binding proteins"/>
    <property type="match status" value="2"/>
</dbReference>
<dbReference type="InterPro" id="IPR022966">
    <property type="entry name" value="RNase_II/R_CS"/>
</dbReference>
<dbReference type="eggNOG" id="KOG2102">
    <property type="taxonomic scope" value="Eukaryota"/>
</dbReference>
<dbReference type="SMART" id="SM00955">
    <property type="entry name" value="RNB"/>
    <property type="match status" value="1"/>
</dbReference>
<dbReference type="GO" id="GO:0003723">
    <property type="term" value="F:RNA binding"/>
    <property type="evidence" value="ECO:0007669"/>
    <property type="project" value="UniProtKB-KW"/>
</dbReference>
<dbReference type="GeneID" id="19953641"/>
<dbReference type="Gene3D" id="3.40.50.1010">
    <property type="entry name" value="5'-nuclease"/>
    <property type="match status" value="1"/>
</dbReference>
<keyword evidence="5" id="KW-0698">rRNA processing</keyword>
<dbReference type="Pfam" id="PF17849">
    <property type="entry name" value="OB_Dis3"/>
    <property type="match status" value="1"/>
</dbReference>
<feature type="domain" description="RNB" evidence="15">
    <location>
        <begin position="485"/>
        <end position="840"/>
    </location>
</feature>
<dbReference type="GO" id="GO:0000956">
    <property type="term" value="P:nuclear-transcribed mRNA catabolic process"/>
    <property type="evidence" value="ECO:0007669"/>
    <property type="project" value="UniProtKB-ARBA"/>
</dbReference>
<keyword evidence="12" id="KW-0539">Nucleus</keyword>
<dbReference type="PANTHER" id="PTHR23355:SF30">
    <property type="entry name" value="DIS3-LIKE EXONUCLEASE 1"/>
    <property type="match status" value="1"/>
</dbReference>
<evidence type="ECO:0000256" key="7">
    <source>
        <dbReference type="ARBA" id="ARBA00022801"/>
    </source>
</evidence>
<dbReference type="EMBL" id="JH767184">
    <property type="protein sequence ID" value="EQC29452.1"/>
    <property type="molecule type" value="Genomic_DNA"/>
</dbReference>
<evidence type="ECO:0000256" key="5">
    <source>
        <dbReference type="ARBA" id="ARBA00022552"/>
    </source>
</evidence>
<dbReference type="Proteomes" id="UP000030762">
    <property type="component" value="Unassembled WGS sequence"/>
</dbReference>
<gene>
    <name evidence="16" type="ORF">SDRG_12914</name>
</gene>
<dbReference type="AlphaFoldDB" id="T0RI00"/>
<dbReference type="GO" id="GO:0000176">
    <property type="term" value="C:nuclear exosome (RNase complex)"/>
    <property type="evidence" value="ECO:0007669"/>
    <property type="project" value="UniProtKB-ARBA"/>
</dbReference>
<dbReference type="RefSeq" id="XP_008617219.1">
    <property type="nucleotide sequence ID" value="XM_008618997.1"/>
</dbReference>
<proteinExistence type="inferred from homology"/>
<dbReference type="VEuPathDB" id="FungiDB:SDRG_12914"/>
<reference evidence="16 17" key="1">
    <citation type="submission" date="2012-04" db="EMBL/GenBank/DDBJ databases">
        <title>The Genome Sequence of Saprolegnia declina VS20.</title>
        <authorList>
            <consortium name="The Broad Institute Genome Sequencing Platform"/>
            <person name="Russ C."/>
            <person name="Nusbaum C."/>
            <person name="Tyler B."/>
            <person name="van West P."/>
            <person name="Dieguez-Uribeondo J."/>
            <person name="de Bruijn I."/>
            <person name="Tripathy S."/>
            <person name="Jiang R."/>
            <person name="Young S.K."/>
            <person name="Zeng Q."/>
            <person name="Gargeya S."/>
            <person name="Fitzgerald M."/>
            <person name="Haas B."/>
            <person name="Abouelleil A."/>
            <person name="Alvarado L."/>
            <person name="Arachchi H.M."/>
            <person name="Berlin A."/>
            <person name="Chapman S.B."/>
            <person name="Goldberg J."/>
            <person name="Griggs A."/>
            <person name="Gujja S."/>
            <person name="Hansen M."/>
            <person name="Howarth C."/>
            <person name="Imamovic A."/>
            <person name="Larimer J."/>
            <person name="McCowen C."/>
            <person name="Montmayeur A."/>
            <person name="Murphy C."/>
            <person name="Neiman D."/>
            <person name="Pearson M."/>
            <person name="Priest M."/>
            <person name="Roberts A."/>
            <person name="Saif S."/>
            <person name="Shea T."/>
            <person name="Sisk P."/>
            <person name="Sykes S."/>
            <person name="Wortman J."/>
            <person name="Nusbaum C."/>
            <person name="Birren B."/>
        </authorList>
    </citation>
    <scope>NUCLEOTIDE SEQUENCE [LARGE SCALE GENOMIC DNA]</scope>
    <source>
        <strain evidence="16 17">VS20</strain>
    </source>
</reference>
<dbReference type="Gene3D" id="2.40.50.140">
    <property type="entry name" value="Nucleic acid-binding proteins"/>
    <property type="match status" value="1"/>
</dbReference>
<sequence length="1219" mass="133679">MATSSVFLDRRFLEKSRRKKPGNVKVAETYLRDDVHCALAPCRVCQRAELIPPAAVVRAAAPYILVPDTTALAMYLDLLEHEAFGANQLLLLQTVLERTLDVASSREVGRIEAWLDETSDKAQLHTVGYFPNRHVAATFVPTRVHATRGVVDQESFADRDRRAILRTMQWYLSHSMSASFIVLSEDPALLSALTSLQAPRLRVLSCRDYMEAYCPSPELRALASELALAFESRRGNKASEGASYTDLSTLPAAAYHVGRLRVSAHHPLEAFVKSKAGDELFVYGRDAMNRAVHGDLVAVELLPEADWLQPESTTTLVHVATDDVKRLAPAGRGVPTARVINVTERSSQLIVATILSNTVVAGDDYVIAVPMDLRYPKVRLRTLNASELVDHRLTIAIDDWPLDSFYPSGHYVQVLGPVGDLETEIRALLVQHATHATRFSERALACLPDVADVDWDALTICDTSKRPKVPLTREWTIPSEEVASRRDLRQTHRVLSVDPPGCQDIDDAMSIRKLPNGHYELGVHIADVGHFVTLDSALDKDARHRATTVYLVDRRFDMLPVLLSGDLCSLHGHTDRLAFSVFWELDADLQVLPSRTTFAKTIVHNVAAMTYNQADRLLSDLPANDPLDTKVVGEGTAGRPIAPSLQPALRDDLKLLRAIGRRLYAQRAATGAVDLTQSSELKFKITGEFDWRVEVKESLEIHGTIAELMILANATVASRLVECFPKTALVRRHVPPSGDRFKSLLALAATQQLSLDTTSNMTLQASLEAVATTVDADTLALLKSMATRAMSEAEYIVASEALGGFAHYGLGLSHYTHFTSPIRRYADLIVHRQLLATLAPTTTTTTTTKPARADAPLVLPESLTPSVLNTTYVAPTPLLPPLPPMTSAPQPVTMTMTDPMTATDLVLQSQHMNVQNRNAKNVARACEELFLALYFQSHTTTVNAVVTHLKQNGLLVFIPQFDVRGPVYLKDRDGAVHVHASMVPSAGTSPARSGFDPSARELPSATLRLVDDVSLSVQWRGRDVVTFTPLMEIQVTVTCDFTSASARLPALRLSLAAATAAASNSTRDVVAEAVAALQQAPVLGTEATTNDVSARLNKLRVSPRVSLYEALSTAPSIAPKAKVLTTTTQKSTKDKKAPGRLIFNGFEPPVPKKFNKLLTAHYEGRSAELEAAMNIERGAIVDVSANSAKRYEMDAIRRMEKLQSEKRHDRINSRKKANH</sequence>
<dbReference type="Gene3D" id="2.40.50.700">
    <property type="match status" value="1"/>
</dbReference>
<keyword evidence="7" id="KW-0378">Hydrolase</keyword>
<dbReference type="FunFam" id="2.40.50.700:FF:000001">
    <property type="entry name" value="Exosome complex exonuclease exoribonuclease (Rrp44)"/>
    <property type="match status" value="1"/>
</dbReference>
<evidence type="ECO:0000256" key="13">
    <source>
        <dbReference type="ARBA" id="ARBA00077930"/>
    </source>
</evidence>
<keyword evidence="8" id="KW-0271">Exosome</keyword>
<comment type="subcellular location">
    <subcellularLocation>
        <location evidence="2">Nucleus</location>
    </subcellularLocation>
</comment>
<evidence type="ECO:0000256" key="9">
    <source>
        <dbReference type="ARBA" id="ARBA00022839"/>
    </source>
</evidence>
<evidence type="ECO:0000256" key="1">
    <source>
        <dbReference type="ARBA" id="ARBA00001946"/>
    </source>
</evidence>
<organism evidence="16 17">
    <name type="scientific">Saprolegnia diclina (strain VS20)</name>
    <dbReference type="NCBI Taxonomy" id="1156394"/>
    <lineage>
        <taxon>Eukaryota</taxon>
        <taxon>Sar</taxon>
        <taxon>Stramenopiles</taxon>
        <taxon>Oomycota</taxon>
        <taxon>Saprolegniomycetes</taxon>
        <taxon>Saprolegniales</taxon>
        <taxon>Saprolegniaceae</taxon>
        <taxon>Saprolegnia</taxon>
    </lineage>
</organism>
<dbReference type="PROSITE" id="PS01175">
    <property type="entry name" value="RIBONUCLEASE_II"/>
    <property type="match status" value="1"/>
</dbReference>
<dbReference type="OrthoDB" id="372421at2759"/>
<evidence type="ECO:0000256" key="14">
    <source>
        <dbReference type="RuleBase" id="RU003901"/>
    </source>
</evidence>
<evidence type="ECO:0000256" key="10">
    <source>
        <dbReference type="ARBA" id="ARBA00022842"/>
    </source>
</evidence>
<evidence type="ECO:0000256" key="11">
    <source>
        <dbReference type="ARBA" id="ARBA00022884"/>
    </source>
</evidence>
<comment type="similarity">
    <text evidence="3 14">Belongs to the RNR ribonuclease family.</text>
</comment>
<keyword evidence="9" id="KW-0269">Exonuclease</keyword>